<evidence type="ECO:0000313" key="2">
    <source>
        <dbReference type="Proteomes" id="UP001066276"/>
    </source>
</evidence>
<evidence type="ECO:0000313" key="1">
    <source>
        <dbReference type="EMBL" id="KAJ1101288.1"/>
    </source>
</evidence>
<protein>
    <recommendedName>
        <fullName evidence="3">Reverse transcriptase domain-containing protein</fullName>
    </recommendedName>
</protein>
<dbReference type="AlphaFoldDB" id="A0AAV7MD26"/>
<comment type="caution">
    <text evidence="1">The sequence shown here is derived from an EMBL/GenBank/DDBJ whole genome shotgun (WGS) entry which is preliminary data.</text>
</comment>
<organism evidence="1 2">
    <name type="scientific">Pleurodeles waltl</name>
    <name type="common">Iberian ribbed newt</name>
    <dbReference type="NCBI Taxonomy" id="8319"/>
    <lineage>
        <taxon>Eukaryota</taxon>
        <taxon>Metazoa</taxon>
        <taxon>Chordata</taxon>
        <taxon>Craniata</taxon>
        <taxon>Vertebrata</taxon>
        <taxon>Euteleostomi</taxon>
        <taxon>Amphibia</taxon>
        <taxon>Batrachia</taxon>
        <taxon>Caudata</taxon>
        <taxon>Salamandroidea</taxon>
        <taxon>Salamandridae</taxon>
        <taxon>Pleurodelinae</taxon>
        <taxon>Pleurodeles</taxon>
    </lineage>
</organism>
<evidence type="ECO:0008006" key="3">
    <source>
        <dbReference type="Google" id="ProtNLM"/>
    </source>
</evidence>
<reference evidence="1" key="1">
    <citation type="journal article" date="2022" name="bioRxiv">
        <title>Sequencing and chromosome-scale assembly of the giantPleurodeles waltlgenome.</title>
        <authorList>
            <person name="Brown T."/>
            <person name="Elewa A."/>
            <person name="Iarovenko S."/>
            <person name="Subramanian E."/>
            <person name="Araus A.J."/>
            <person name="Petzold A."/>
            <person name="Susuki M."/>
            <person name="Suzuki K.-i.T."/>
            <person name="Hayashi T."/>
            <person name="Toyoda A."/>
            <person name="Oliveira C."/>
            <person name="Osipova E."/>
            <person name="Leigh N.D."/>
            <person name="Simon A."/>
            <person name="Yun M.H."/>
        </authorList>
    </citation>
    <scope>NUCLEOTIDE SEQUENCE</scope>
    <source>
        <strain evidence="1">20211129_DDA</strain>
        <tissue evidence="1">Liver</tissue>
    </source>
</reference>
<keyword evidence="2" id="KW-1185">Reference proteome</keyword>
<dbReference type="Proteomes" id="UP001066276">
    <property type="component" value="Chromosome 10"/>
</dbReference>
<sequence>MVERLKGAMGDIVHPDQNCGVPGLRVVDSLALIRDAIQYIANQNICAALVHLNQKEAFDHVSHEFMERVLQSFGLGERFCNYAAAKSWNECLAKVKQKLGLWSMNIEGKALVLRDDALPVLQYVTQAWPLLGNVARL</sequence>
<accession>A0AAV7MD26</accession>
<proteinExistence type="predicted"/>
<dbReference type="EMBL" id="JANPWB010000014">
    <property type="protein sequence ID" value="KAJ1101288.1"/>
    <property type="molecule type" value="Genomic_DNA"/>
</dbReference>
<name>A0AAV7MD26_PLEWA</name>
<gene>
    <name evidence="1" type="ORF">NDU88_006360</name>
</gene>